<feature type="domain" description="Bacillithiol biosynthesis BshC C-terminal coiled-coil" evidence="4">
    <location>
        <begin position="365"/>
        <end position="519"/>
    </location>
</feature>
<dbReference type="Proteomes" id="UP001597112">
    <property type="component" value="Unassembled WGS sequence"/>
</dbReference>
<organism evidence="5 6">
    <name type="scientific">Ohtaekwangia kribbensis</name>
    <dbReference type="NCBI Taxonomy" id="688913"/>
    <lineage>
        <taxon>Bacteria</taxon>
        <taxon>Pseudomonadati</taxon>
        <taxon>Bacteroidota</taxon>
        <taxon>Cytophagia</taxon>
        <taxon>Cytophagales</taxon>
        <taxon>Fulvivirgaceae</taxon>
        <taxon>Ohtaekwangia</taxon>
    </lineage>
</organism>
<dbReference type="EMBL" id="JBHTKA010000003">
    <property type="protein sequence ID" value="MFD1000157.1"/>
    <property type="molecule type" value="Genomic_DNA"/>
</dbReference>
<feature type="domain" description="Bacillithiol biosynthesis BshC N-terminal Rossmann-like" evidence="3">
    <location>
        <begin position="1"/>
        <end position="363"/>
    </location>
</feature>
<evidence type="ECO:0000259" key="4">
    <source>
        <dbReference type="Pfam" id="PF24850"/>
    </source>
</evidence>
<feature type="coiled-coil region" evidence="2">
    <location>
        <begin position="441"/>
        <end position="468"/>
    </location>
</feature>
<dbReference type="EC" id="6.-.-.-" evidence="2"/>
<evidence type="ECO:0000256" key="2">
    <source>
        <dbReference type="HAMAP-Rule" id="MF_01867"/>
    </source>
</evidence>
<proteinExistence type="inferred from homology"/>
<accession>A0ABW3K1J6</accession>
<evidence type="ECO:0000313" key="6">
    <source>
        <dbReference type="Proteomes" id="UP001597112"/>
    </source>
</evidence>
<dbReference type="NCBIfam" id="TIGR03998">
    <property type="entry name" value="thiol_BshC"/>
    <property type="match status" value="1"/>
</dbReference>
<dbReference type="HAMAP" id="MF_01867">
    <property type="entry name" value="BshC"/>
    <property type="match status" value="1"/>
</dbReference>
<dbReference type="InterPro" id="IPR055398">
    <property type="entry name" value="Rossmann-like_BshC"/>
</dbReference>
<evidence type="ECO:0000256" key="1">
    <source>
        <dbReference type="ARBA" id="ARBA00022598"/>
    </source>
</evidence>
<dbReference type="Pfam" id="PF10079">
    <property type="entry name" value="Rossmann-like_BshC"/>
    <property type="match status" value="1"/>
</dbReference>
<protein>
    <recommendedName>
        <fullName evidence="2">Putative cysteine ligase BshC</fullName>
        <ecNumber evidence="2">6.-.-.-</ecNumber>
    </recommendedName>
</protein>
<dbReference type="InterPro" id="IPR011199">
    <property type="entry name" value="Bacillithiol_biosynth_BshC"/>
</dbReference>
<evidence type="ECO:0000259" key="3">
    <source>
        <dbReference type="Pfam" id="PF10079"/>
    </source>
</evidence>
<keyword evidence="2" id="KW-0175">Coiled coil</keyword>
<reference evidence="6" key="1">
    <citation type="journal article" date="2019" name="Int. J. Syst. Evol. Microbiol.">
        <title>The Global Catalogue of Microorganisms (GCM) 10K type strain sequencing project: providing services to taxonomists for standard genome sequencing and annotation.</title>
        <authorList>
            <consortium name="The Broad Institute Genomics Platform"/>
            <consortium name="The Broad Institute Genome Sequencing Center for Infectious Disease"/>
            <person name="Wu L."/>
            <person name="Ma J."/>
        </authorList>
    </citation>
    <scope>NUCLEOTIDE SEQUENCE [LARGE SCALE GENOMIC DNA]</scope>
    <source>
        <strain evidence="6">CCUG 58938</strain>
    </source>
</reference>
<keyword evidence="6" id="KW-1185">Reference proteome</keyword>
<keyword evidence="1 2" id="KW-0436">Ligase</keyword>
<dbReference type="Pfam" id="PF24850">
    <property type="entry name" value="CC_BshC"/>
    <property type="match status" value="1"/>
</dbReference>
<dbReference type="PIRSF" id="PIRSF012535">
    <property type="entry name" value="UCP012535"/>
    <property type="match status" value="1"/>
</dbReference>
<sequence>MHLEQISFAETRSFSSFFLDYIQQKESLKPFYSRFPQLENFKGQLADKQKSFPMETRHTLAKVLQQQYIAVQNIPAVQQNIEALQQPNTFTVVTGHQLNIFTGPLYFIYKIVTVINTCKKLKALYPDYNFVPVYWMASEDHDYNEIKYFRLYGKKYSWGTNQTGAVGRFSTKDLLPLLNEIPGDISIFREAYTKGKSLSDAVRQYVHTLFGKEGLVVVDADNVELKSIFKEVIRQDILDNTTKKLVDQTNSALENEGYKIQVFCRDINFFYLDKDLRSRIEKSGDTYQVVDTDITFSAGEIKKLIDEYPERFSPNVILRPLYQEMILPNLAYVGGPSEVVYWLQLKSVFEHFNTPFPMLMPRNFAMVMEHTVMRKFDKTGLELKDLFEEKNYLFNHWVLKHSPRNLTVGAERKQVLDLFEELKKRSDAIDTTLTAYIGAEGKRALNSLEKIERKLLRAEKRLHTDKLKQIEAVKDILFPNGSLQERTDNFLNFYQQDKAFIDKLIEKFDPFDYQFNILSYNSQP</sequence>
<gene>
    <name evidence="2 5" type="primary">bshC</name>
    <name evidence="5" type="ORF">ACFQ21_12610</name>
</gene>
<dbReference type="RefSeq" id="WP_377579531.1">
    <property type="nucleotide sequence ID" value="NZ_JBHTKA010000003.1"/>
</dbReference>
<evidence type="ECO:0000313" key="5">
    <source>
        <dbReference type="EMBL" id="MFD1000157.1"/>
    </source>
</evidence>
<dbReference type="InterPro" id="IPR055399">
    <property type="entry name" value="CC_BshC"/>
</dbReference>
<comment type="caution">
    <text evidence="5">The sequence shown here is derived from an EMBL/GenBank/DDBJ whole genome shotgun (WGS) entry which is preliminary data.</text>
</comment>
<name>A0ABW3K1J6_9BACT</name>
<comment type="similarity">
    <text evidence="2">Belongs to the BshC family.</text>
</comment>